<reference evidence="7" key="1">
    <citation type="submission" date="2019-02" db="EMBL/GenBank/DDBJ databases">
        <title>Deep-cultivation of Planctomycetes and their phenomic and genomic characterization uncovers novel biology.</title>
        <authorList>
            <person name="Wiegand S."/>
            <person name="Jogler M."/>
            <person name="Boedeker C."/>
            <person name="Pinto D."/>
            <person name="Vollmers J."/>
            <person name="Rivas-Marin E."/>
            <person name="Kohn T."/>
            <person name="Peeters S.H."/>
            <person name="Heuer A."/>
            <person name="Rast P."/>
            <person name="Oberbeckmann S."/>
            <person name="Bunk B."/>
            <person name="Jeske O."/>
            <person name="Meyerdierks A."/>
            <person name="Storesund J.E."/>
            <person name="Kallscheuer N."/>
            <person name="Luecker S."/>
            <person name="Lage O.M."/>
            <person name="Pohl T."/>
            <person name="Merkel B.J."/>
            <person name="Hornburger P."/>
            <person name="Mueller R.-W."/>
            <person name="Bruemmer F."/>
            <person name="Labrenz M."/>
            <person name="Spormann A.M."/>
            <person name="Op den Camp H."/>
            <person name="Overmann J."/>
            <person name="Amann R."/>
            <person name="Jetten M.S.M."/>
            <person name="Mascher T."/>
            <person name="Medema M.H."/>
            <person name="Devos D.P."/>
            <person name="Kaster A.-K."/>
            <person name="Ovreas L."/>
            <person name="Rohde M."/>
            <person name="Galperin M.Y."/>
            <person name="Jogler C."/>
        </authorList>
    </citation>
    <scope>NUCLEOTIDE SEQUENCE [LARGE SCALE GENOMIC DNA]</scope>
    <source>
        <strain evidence="7">Pan97</strain>
    </source>
</reference>
<gene>
    <name evidence="4 6" type="primary">rplM</name>
    <name evidence="6" type="ORF">Pan97_41340</name>
</gene>
<dbReference type="GO" id="GO:0003729">
    <property type="term" value="F:mRNA binding"/>
    <property type="evidence" value="ECO:0007669"/>
    <property type="project" value="TreeGrafter"/>
</dbReference>
<comment type="subunit">
    <text evidence="4">Part of the 50S ribosomal subunit.</text>
</comment>
<evidence type="ECO:0000313" key="7">
    <source>
        <dbReference type="Proteomes" id="UP000318626"/>
    </source>
</evidence>
<dbReference type="InterPro" id="IPR005822">
    <property type="entry name" value="Ribosomal_uL13"/>
</dbReference>
<proteinExistence type="inferred from homology"/>
<evidence type="ECO:0000313" key="6">
    <source>
        <dbReference type="EMBL" id="QDU77074.1"/>
    </source>
</evidence>
<accession>A0A518CD05</accession>
<dbReference type="CDD" id="cd00392">
    <property type="entry name" value="Ribosomal_L13"/>
    <property type="match status" value="1"/>
</dbReference>
<evidence type="ECO:0000256" key="5">
    <source>
        <dbReference type="SAM" id="MobiDB-lite"/>
    </source>
</evidence>
<dbReference type="PIRSF" id="PIRSF002181">
    <property type="entry name" value="Ribosomal_L13"/>
    <property type="match status" value="1"/>
</dbReference>
<keyword evidence="3 4" id="KW-0687">Ribonucleoprotein</keyword>
<comment type="similarity">
    <text evidence="1 4">Belongs to the universal ribosomal protein uL13 family.</text>
</comment>
<evidence type="ECO:0000256" key="4">
    <source>
        <dbReference type="HAMAP-Rule" id="MF_01366"/>
    </source>
</evidence>
<dbReference type="GO" id="GO:0003735">
    <property type="term" value="F:structural constituent of ribosome"/>
    <property type="evidence" value="ECO:0007669"/>
    <property type="project" value="InterPro"/>
</dbReference>
<dbReference type="GO" id="GO:0022625">
    <property type="term" value="C:cytosolic large ribosomal subunit"/>
    <property type="evidence" value="ECO:0007669"/>
    <property type="project" value="TreeGrafter"/>
</dbReference>
<organism evidence="6 7">
    <name type="scientific">Bremerella volcania</name>
    <dbReference type="NCBI Taxonomy" id="2527984"/>
    <lineage>
        <taxon>Bacteria</taxon>
        <taxon>Pseudomonadati</taxon>
        <taxon>Planctomycetota</taxon>
        <taxon>Planctomycetia</taxon>
        <taxon>Pirellulales</taxon>
        <taxon>Pirellulaceae</taxon>
        <taxon>Bremerella</taxon>
    </lineage>
</organism>
<dbReference type="GO" id="GO:0017148">
    <property type="term" value="P:negative regulation of translation"/>
    <property type="evidence" value="ECO:0007669"/>
    <property type="project" value="TreeGrafter"/>
</dbReference>
<dbReference type="Proteomes" id="UP000318626">
    <property type="component" value="Chromosome"/>
</dbReference>
<dbReference type="PANTHER" id="PTHR11545">
    <property type="entry name" value="RIBOSOMAL PROTEIN L13"/>
    <property type="match status" value="1"/>
</dbReference>
<evidence type="ECO:0000256" key="1">
    <source>
        <dbReference type="ARBA" id="ARBA00006227"/>
    </source>
</evidence>
<dbReference type="GO" id="GO:0006412">
    <property type="term" value="P:translation"/>
    <property type="evidence" value="ECO:0007669"/>
    <property type="project" value="UniProtKB-UniRule"/>
</dbReference>
<dbReference type="InterPro" id="IPR005823">
    <property type="entry name" value="Ribosomal_uL13_bac-type"/>
</dbReference>
<protein>
    <recommendedName>
        <fullName evidence="4">Large ribosomal subunit protein uL13</fullName>
    </recommendedName>
</protein>
<dbReference type="HAMAP" id="MF_01366">
    <property type="entry name" value="Ribosomal_uL13"/>
    <property type="match status" value="1"/>
</dbReference>
<dbReference type="PANTHER" id="PTHR11545:SF2">
    <property type="entry name" value="LARGE RIBOSOMAL SUBUNIT PROTEIN UL13M"/>
    <property type="match status" value="1"/>
</dbReference>
<evidence type="ECO:0000256" key="2">
    <source>
        <dbReference type="ARBA" id="ARBA00022980"/>
    </source>
</evidence>
<keyword evidence="2 4" id="KW-0689">Ribosomal protein</keyword>
<comment type="function">
    <text evidence="4">This protein is one of the early assembly proteins of the 50S ribosomal subunit, although it is not seen to bind rRNA by itself. It is important during the early stages of 50S assembly.</text>
</comment>
<feature type="region of interest" description="Disordered" evidence="5">
    <location>
        <begin position="139"/>
        <end position="163"/>
    </location>
</feature>
<dbReference type="NCBIfam" id="TIGR01066">
    <property type="entry name" value="rplM_bact"/>
    <property type="match status" value="1"/>
</dbReference>
<dbReference type="Gene3D" id="3.90.1180.10">
    <property type="entry name" value="Ribosomal protein L13"/>
    <property type="match status" value="1"/>
</dbReference>
<dbReference type="KEGG" id="bvo:Pan97_41340"/>
<keyword evidence="7" id="KW-1185">Reference proteome</keyword>
<dbReference type="Pfam" id="PF00572">
    <property type="entry name" value="Ribosomal_L13"/>
    <property type="match status" value="1"/>
</dbReference>
<dbReference type="AlphaFoldDB" id="A0A518CD05"/>
<name>A0A518CD05_9BACT</name>
<dbReference type="EMBL" id="CP036289">
    <property type="protein sequence ID" value="QDU77074.1"/>
    <property type="molecule type" value="Genomic_DNA"/>
</dbReference>
<dbReference type="InterPro" id="IPR036899">
    <property type="entry name" value="Ribosomal_uL13_sf"/>
</dbReference>
<evidence type="ECO:0000256" key="3">
    <source>
        <dbReference type="ARBA" id="ARBA00023274"/>
    </source>
</evidence>
<sequence length="163" mass="18961">MSPSSEINKTMTTKTYQAKPGQVEQKWWLVDGEDQIVGRLASDIAVRLMGKHRPTYTPHVDTGDFVIVVNAEKVKFTGSKWEQKRYTWYTGYTRQRSESAEERLESHPDQILREAVRRMLPKNKLATKMLEKLKIFVGPEHNHQAQNPEKLEGLGQVRQKKRK</sequence>
<dbReference type="SUPFAM" id="SSF52161">
    <property type="entry name" value="Ribosomal protein L13"/>
    <property type="match status" value="1"/>
</dbReference>